<organism evidence="10">
    <name type="scientific">Mycobacterium sp. (strain JLS)</name>
    <dbReference type="NCBI Taxonomy" id="164757"/>
    <lineage>
        <taxon>Bacteria</taxon>
        <taxon>Bacillati</taxon>
        <taxon>Actinomycetota</taxon>
        <taxon>Actinomycetes</taxon>
        <taxon>Mycobacteriales</taxon>
        <taxon>Mycobacteriaceae</taxon>
        <taxon>Mycobacterium</taxon>
    </lineage>
</organism>
<evidence type="ECO:0000259" key="8">
    <source>
        <dbReference type="Pfam" id="PF03734"/>
    </source>
</evidence>
<dbReference type="GO" id="GO:0005576">
    <property type="term" value="C:extracellular region"/>
    <property type="evidence" value="ECO:0007669"/>
    <property type="project" value="TreeGrafter"/>
</dbReference>
<reference evidence="10" key="1">
    <citation type="submission" date="2007-02" db="EMBL/GenBank/DDBJ databases">
        <title>Complete sequence of Mycobacterium sp. JLS.</title>
        <authorList>
            <consortium name="US DOE Joint Genome Institute"/>
            <person name="Copeland A."/>
            <person name="Lucas S."/>
            <person name="Lapidus A."/>
            <person name="Barry K."/>
            <person name="Detter J.C."/>
            <person name="Glavina del Rio T."/>
            <person name="Hammon N."/>
            <person name="Israni S."/>
            <person name="Dalin E."/>
            <person name="Tice H."/>
            <person name="Pitluck S."/>
            <person name="Chain P."/>
            <person name="Malfatti S."/>
            <person name="Shin M."/>
            <person name="Vergez L."/>
            <person name="Schmutz J."/>
            <person name="Larimer F."/>
            <person name="Land M."/>
            <person name="Hauser L."/>
            <person name="Kyrpides N."/>
            <person name="Mikhailova N."/>
            <person name="Miller C.D."/>
            <person name="Anderson A.J."/>
            <person name="Sims R.C."/>
            <person name="Richardson P."/>
        </authorList>
    </citation>
    <scope>NUCLEOTIDE SEQUENCE [LARGE SCALE GENOMIC DNA]</scope>
    <source>
        <strain evidence="10">JLS</strain>
    </source>
</reference>
<dbReference type="CDD" id="cd13432">
    <property type="entry name" value="LDT_IgD_like_2"/>
    <property type="match status" value="1"/>
</dbReference>
<accession>A0A5Q5CG18</accession>
<keyword evidence="5" id="KW-0012">Acyltransferase</keyword>
<dbReference type="GO" id="GO:0071972">
    <property type="term" value="F:peptidoglycan L,D-transpeptidase activity"/>
    <property type="evidence" value="ECO:0007669"/>
    <property type="project" value="TreeGrafter"/>
</dbReference>
<proteinExistence type="predicted"/>
<keyword evidence="4" id="KW-0573">Peptidoglycan synthesis</keyword>
<dbReference type="PANTHER" id="PTHR30582">
    <property type="entry name" value="L,D-TRANSPEPTIDASE"/>
    <property type="match status" value="1"/>
</dbReference>
<evidence type="ECO:0000256" key="7">
    <source>
        <dbReference type="SAM" id="MobiDB-lite"/>
    </source>
</evidence>
<keyword evidence="2" id="KW-0808">Transferase</keyword>
<dbReference type="Gene3D" id="2.60.40.3710">
    <property type="match status" value="1"/>
</dbReference>
<name>A0A5Q5CG18_MYCSJ</name>
<dbReference type="InterPro" id="IPR041280">
    <property type="entry name" value="Big_10"/>
</dbReference>
<dbReference type="InterPro" id="IPR050979">
    <property type="entry name" value="LD-transpeptidase"/>
</dbReference>
<feature type="compositionally biased region" description="Basic residues" evidence="7">
    <location>
        <begin position="396"/>
        <end position="411"/>
    </location>
</feature>
<dbReference type="Gene3D" id="2.40.440.10">
    <property type="entry name" value="L,D-transpeptidase catalytic domain-like"/>
    <property type="match status" value="1"/>
</dbReference>
<evidence type="ECO:0000256" key="6">
    <source>
        <dbReference type="ARBA" id="ARBA00023316"/>
    </source>
</evidence>
<gene>
    <name evidence="10" type="ordered locus">Mjls_2320</name>
</gene>
<dbReference type="Pfam" id="PF03734">
    <property type="entry name" value="YkuD"/>
    <property type="match status" value="1"/>
</dbReference>
<evidence type="ECO:0000256" key="2">
    <source>
        <dbReference type="ARBA" id="ARBA00022679"/>
    </source>
</evidence>
<feature type="region of interest" description="Disordered" evidence="7">
    <location>
        <begin position="394"/>
        <end position="446"/>
    </location>
</feature>
<evidence type="ECO:0000313" key="10">
    <source>
        <dbReference type="EMBL" id="ABN98106.1"/>
    </source>
</evidence>
<dbReference type="EMBL" id="CP000580">
    <property type="protein sequence ID" value="ABN98106.1"/>
    <property type="molecule type" value="Genomic_DNA"/>
</dbReference>
<dbReference type="InterPro" id="IPR005490">
    <property type="entry name" value="LD_TPept_cat_dom"/>
</dbReference>
<evidence type="ECO:0000256" key="5">
    <source>
        <dbReference type="ARBA" id="ARBA00023315"/>
    </source>
</evidence>
<protein>
    <submittedName>
        <fullName evidence="10">Uncharacterized protein</fullName>
    </submittedName>
</protein>
<dbReference type="SUPFAM" id="SSF141523">
    <property type="entry name" value="L,D-transpeptidase catalytic domain-like"/>
    <property type="match status" value="1"/>
</dbReference>
<dbReference type="GO" id="GO:0016746">
    <property type="term" value="F:acyltransferase activity"/>
    <property type="evidence" value="ECO:0007669"/>
    <property type="project" value="UniProtKB-KW"/>
</dbReference>
<dbReference type="PANTHER" id="PTHR30582:SF2">
    <property type="entry name" value="L,D-TRANSPEPTIDASE YCIB-RELATED"/>
    <property type="match status" value="1"/>
</dbReference>
<dbReference type="Pfam" id="PF17964">
    <property type="entry name" value="Big_10"/>
    <property type="match status" value="1"/>
</dbReference>
<dbReference type="GO" id="GO:0018104">
    <property type="term" value="P:peptidoglycan-protein cross-linking"/>
    <property type="evidence" value="ECO:0007669"/>
    <property type="project" value="TreeGrafter"/>
</dbReference>
<feature type="domain" description="L,D-TPase catalytic" evidence="8">
    <location>
        <begin position="272"/>
        <end position="374"/>
    </location>
</feature>
<dbReference type="Gene3D" id="2.60.40.3780">
    <property type="match status" value="1"/>
</dbReference>
<dbReference type="InterPro" id="IPR038063">
    <property type="entry name" value="Transpep_catalytic_dom"/>
</dbReference>
<dbReference type="GO" id="GO:0071555">
    <property type="term" value="P:cell wall organization"/>
    <property type="evidence" value="ECO:0007669"/>
    <property type="project" value="UniProtKB-KW"/>
</dbReference>
<dbReference type="KEGG" id="mjl:Mjls_2320"/>
<keyword evidence="3" id="KW-0133">Cell shape</keyword>
<dbReference type="GO" id="GO:0008360">
    <property type="term" value="P:regulation of cell shape"/>
    <property type="evidence" value="ECO:0007669"/>
    <property type="project" value="UniProtKB-KW"/>
</dbReference>
<sequence length="446" mass="47855" precursor="true">MVTPSSDRREVRAMSDILGDRRRATWLLALLMATASLSASAGAGCRECARPQADSPVASAAAVRPPAPATLTVNPPAAAQDVSPAVPVFVRASAGTLTEVQMTNEGGRVIAGTMTPDHRMWRPAEELGYGRTYTLTVRSRGVGGMSAAQTSTFSTVSPADQTSVELTATSGQALADGATYGVGTVVVARFDEQIGDRAAAERRLVVTTDPPVTGSWYWVDDQTAHWRPERYFAPGTKVTVAANVYGARLGDGLYGQDDRQVSFRIGDAHVSIADDTTKQVSVYDNGVLVRTMPTSMGMGGTETIGGTTLSFWTPPGVYTVLDKDNPVIMDSSTFGLPTNSRLGYRETISYATPHQHRRHLPAPVGLHGVGAGQHQPLARLPEPQRRERQVVLRLLGPRRRGRGPQHRRPPPHPRPERRLDDPLAGMAQGQRPAVSPQAALVTRYTS</sequence>
<evidence type="ECO:0000256" key="1">
    <source>
        <dbReference type="ARBA" id="ARBA00004752"/>
    </source>
</evidence>
<evidence type="ECO:0000256" key="4">
    <source>
        <dbReference type="ARBA" id="ARBA00022984"/>
    </source>
</evidence>
<keyword evidence="6" id="KW-0961">Cell wall biogenesis/degradation</keyword>
<comment type="pathway">
    <text evidence="1">Cell wall biogenesis; peptidoglycan biosynthesis.</text>
</comment>
<evidence type="ECO:0000256" key="3">
    <source>
        <dbReference type="ARBA" id="ARBA00022960"/>
    </source>
</evidence>
<dbReference type="AlphaFoldDB" id="A0A5Q5CG18"/>
<evidence type="ECO:0000259" key="9">
    <source>
        <dbReference type="Pfam" id="PF17964"/>
    </source>
</evidence>
<feature type="domain" description="Bacterial Ig" evidence="9">
    <location>
        <begin position="79"/>
        <end position="247"/>
    </location>
</feature>
<feature type="region of interest" description="Disordered" evidence="7">
    <location>
        <begin position="367"/>
        <end position="386"/>
    </location>
</feature>